<proteinExistence type="predicted"/>
<sequence length="97" mass="11154">MEGDPTQSYEASLDGFAESWRFMRDVLRLMPPAQVLERFADVVPACVTGTFGPSRSEREQTIALMPWRRRTFVGLELTSDKFLQLESTWPCLRDLLV</sequence>
<reference evidence="1 2" key="1">
    <citation type="journal article" date="2009" name="Stand. Genomic Sci.">
        <title>Complete genome sequence of Beutenbergia cavernae type strain (HKI 0122).</title>
        <authorList>
            <person name="Land M."/>
            <person name="Pukall R."/>
            <person name="Abt B."/>
            <person name="Goker M."/>
            <person name="Rohde M."/>
            <person name="Glavina Del Rio T."/>
            <person name="Tice H."/>
            <person name="Copeland A."/>
            <person name="Cheng J.F."/>
            <person name="Lucas S."/>
            <person name="Chen F."/>
            <person name="Nolan M."/>
            <person name="Bruce D."/>
            <person name="Goodwin L."/>
            <person name="Pitluck S."/>
            <person name="Ivanova N."/>
            <person name="Mavromatis K."/>
            <person name="Ovchinnikova G."/>
            <person name="Pati A."/>
            <person name="Chen A."/>
            <person name="Palaniappan K."/>
            <person name="Hauser L."/>
            <person name="Chang Y.J."/>
            <person name="Jefferies C.C."/>
            <person name="Saunders E."/>
            <person name="Brettin T."/>
            <person name="Detter J.C."/>
            <person name="Han C."/>
            <person name="Chain P."/>
            <person name="Bristow J."/>
            <person name="Eisen J.A."/>
            <person name="Markowitz V."/>
            <person name="Hugenholtz P."/>
            <person name="Kyrpides N.C."/>
            <person name="Klenk H.P."/>
            <person name="Lapidus A."/>
        </authorList>
    </citation>
    <scope>NUCLEOTIDE SEQUENCE [LARGE SCALE GENOMIC DNA]</scope>
    <source>
        <strain evidence="2">ATCC BAA-8 / DSM 12333 / NBRC 16432</strain>
    </source>
</reference>
<dbReference type="KEGG" id="bcv:Bcav_3857"/>
<name>C5C4H5_BEUC1</name>
<keyword evidence="2" id="KW-1185">Reference proteome</keyword>
<gene>
    <name evidence="1" type="ordered locus">Bcav_3857</name>
</gene>
<organism evidence="1 2">
    <name type="scientific">Beutenbergia cavernae (strain ATCC BAA-8 / DSM 12333 / CCUG 43141 / JCM 11478 / NBRC 16432 / NCIMB 13614 / HKI 0122)</name>
    <dbReference type="NCBI Taxonomy" id="471853"/>
    <lineage>
        <taxon>Bacteria</taxon>
        <taxon>Bacillati</taxon>
        <taxon>Actinomycetota</taxon>
        <taxon>Actinomycetes</taxon>
        <taxon>Micrococcales</taxon>
        <taxon>Beutenbergiaceae</taxon>
        <taxon>Beutenbergia</taxon>
    </lineage>
</organism>
<dbReference type="HOGENOM" id="CLU_2341117_0_0_11"/>
<dbReference type="AlphaFoldDB" id="C5C4H5"/>
<dbReference type="EMBL" id="CP001618">
    <property type="protein sequence ID" value="ACQ82099.1"/>
    <property type="molecule type" value="Genomic_DNA"/>
</dbReference>
<dbReference type="STRING" id="471853.Bcav_3857"/>
<evidence type="ECO:0000313" key="2">
    <source>
        <dbReference type="Proteomes" id="UP000007962"/>
    </source>
</evidence>
<evidence type="ECO:0000313" key="1">
    <source>
        <dbReference type="EMBL" id="ACQ82099.1"/>
    </source>
</evidence>
<dbReference type="Proteomes" id="UP000007962">
    <property type="component" value="Chromosome"/>
</dbReference>
<dbReference type="RefSeq" id="WP_015884336.1">
    <property type="nucleotide sequence ID" value="NC_012669.1"/>
</dbReference>
<protein>
    <submittedName>
        <fullName evidence="1">Uncharacterized protein</fullName>
    </submittedName>
</protein>
<accession>C5C4H5</accession>